<evidence type="ECO:0000256" key="1">
    <source>
        <dbReference type="ARBA" id="ARBA00022741"/>
    </source>
</evidence>
<dbReference type="InterPro" id="IPR027417">
    <property type="entry name" value="P-loop_NTPase"/>
</dbReference>
<evidence type="ECO:0000259" key="3">
    <source>
        <dbReference type="PROSITE" id="PS50893"/>
    </source>
</evidence>
<dbReference type="OrthoDB" id="9804819at2"/>
<dbReference type="Proteomes" id="UP000077317">
    <property type="component" value="Chromosome"/>
</dbReference>
<evidence type="ECO:0000256" key="2">
    <source>
        <dbReference type="ARBA" id="ARBA00022840"/>
    </source>
</evidence>
<dbReference type="PROSITE" id="PS00211">
    <property type="entry name" value="ABC_TRANSPORTER_1"/>
    <property type="match status" value="1"/>
</dbReference>
<keyword evidence="5" id="KW-1185">Reference proteome</keyword>
<dbReference type="KEGG" id="spat:A0O21_09025"/>
<dbReference type="PROSITE" id="PS50893">
    <property type="entry name" value="ABC_TRANSPORTER_2"/>
    <property type="match status" value="1"/>
</dbReference>
<organism evidence="4 5">
    <name type="scientific">Streptococcus pantholopis</name>
    <dbReference type="NCBI Taxonomy" id="1811193"/>
    <lineage>
        <taxon>Bacteria</taxon>
        <taxon>Bacillati</taxon>
        <taxon>Bacillota</taxon>
        <taxon>Bacilli</taxon>
        <taxon>Lactobacillales</taxon>
        <taxon>Streptococcaceae</taxon>
        <taxon>Streptococcus</taxon>
    </lineage>
</organism>
<reference evidence="4 5" key="1">
    <citation type="journal article" date="2016" name="Int. J. Syst. Evol. Microbiol.">
        <title>Streptococcuspantholopis sp. nov., isolated from faeces of the Tibetan antelope (Pantholops hodgsonii).</title>
        <authorList>
            <person name="Bai X."/>
            <person name="Xiong Y."/>
            <person name="Lu S."/>
            <person name="Jin D."/>
            <person name="Lai X."/>
            <person name="Yang J."/>
            <person name="Niu L."/>
            <person name="Hu S."/>
            <person name="Meng X."/>
            <person name="Pu J."/>
            <person name="Ye C."/>
            <person name="Xu J."/>
        </authorList>
    </citation>
    <scope>NUCLEOTIDE SEQUENCE [LARGE SCALE GENOMIC DNA]</scope>
    <source>
        <strain evidence="4 5">TA 26</strain>
    </source>
</reference>
<reference evidence="5" key="2">
    <citation type="submission" date="2016-03" db="EMBL/GenBank/DDBJ databases">
        <title>Streptococcus antelopensis sp. nov., isolated from the feces of the Tibetan antelope (Pantholops hodgsonii) in Hoh Xil National Nature Reserve, Qinghai, China.</title>
        <authorList>
            <person name="Bai X."/>
        </authorList>
    </citation>
    <scope>NUCLEOTIDE SEQUENCE [LARGE SCALE GENOMIC DNA]</scope>
    <source>
        <strain evidence="5">TA 26</strain>
    </source>
</reference>
<dbReference type="PANTHER" id="PTHR43582:SF2">
    <property type="entry name" value="LINEARMYCIN RESISTANCE ATP-BINDING PROTEIN LNRL"/>
    <property type="match status" value="1"/>
</dbReference>
<keyword evidence="1" id="KW-0547">Nucleotide-binding</keyword>
<feature type="domain" description="ABC transporter" evidence="3">
    <location>
        <begin position="5"/>
        <end position="235"/>
    </location>
</feature>
<dbReference type="SMART" id="SM00382">
    <property type="entry name" value="AAA"/>
    <property type="match status" value="1"/>
</dbReference>
<dbReference type="InterPro" id="IPR003439">
    <property type="entry name" value="ABC_transporter-like_ATP-bd"/>
</dbReference>
<gene>
    <name evidence="4" type="ORF">A0O21_09025</name>
</gene>
<dbReference type="PANTHER" id="PTHR43582">
    <property type="entry name" value="LINEARMYCIN RESISTANCE ATP-BINDING PROTEIN LNRL"/>
    <property type="match status" value="1"/>
</dbReference>
<dbReference type="EMBL" id="CP014699">
    <property type="protein sequence ID" value="AND80131.1"/>
    <property type="molecule type" value="Genomic_DNA"/>
</dbReference>
<dbReference type="InterPro" id="IPR003593">
    <property type="entry name" value="AAA+_ATPase"/>
</dbReference>
<dbReference type="SUPFAM" id="SSF52540">
    <property type="entry name" value="P-loop containing nucleoside triphosphate hydrolases"/>
    <property type="match status" value="1"/>
</dbReference>
<name>A0A172Q9K5_9STRE</name>
<dbReference type="RefSeq" id="WP_067064447.1">
    <property type="nucleotide sequence ID" value="NZ_CP014699.1"/>
</dbReference>
<proteinExistence type="predicted"/>
<accession>A0A172Q9K5</accession>
<sequence length="314" mass="35076">MENIMRIDNITKTYDGVAVVNNLSFSLKKGHILGFLGPNGAGKSTTINMISSLIHQDAGHIYYKEVDVEKCRKKFKNEIGVVPQSLAIYEDLTAYQNLKFFAELYGVSKDKIEEVCIYALNFVNLENVKDKKAKTFSGGMKRRLNIACSLVNSPELIILDEPTVGIDPQSRNFILEAIKKLRDQGVSVIYTTHYMEEIEAIAEDVIIVDHGQKLVDDTLDNIRENYSKQSIVSIRADKFDQNLKEKILTIAGVDSVSIDGNLIKISINTEANDKVLNDITSTFSQSNSSISSINSLNVNLEDIFLELTGTKLRD</sequence>
<protein>
    <submittedName>
        <fullName evidence="4">Multidrug transporter</fullName>
    </submittedName>
</protein>
<evidence type="ECO:0000313" key="4">
    <source>
        <dbReference type="EMBL" id="AND80131.1"/>
    </source>
</evidence>
<dbReference type="GO" id="GO:0005524">
    <property type="term" value="F:ATP binding"/>
    <property type="evidence" value="ECO:0007669"/>
    <property type="project" value="UniProtKB-KW"/>
</dbReference>
<dbReference type="AlphaFoldDB" id="A0A172Q9K5"/>
<dbReference type="Gene3D" id="3.40.50.300">
    <property type="entry name" value="P-loop containing nucleotide triphosphate hydrolases"/>
    <property type="match status" value="1"/>
</dbReference>
<dbReference type="CDD" id="cd03263">
    <property type="entry name" value="ABC_subfamily_A"/>
    <property type="match status" value="1"/>
</dbReference>
<keyword evidence="2" id="KW-0067">ATP-binding</keyword>
<dbReference type="Pfam" id="PF00005">
    <property type="entry name" value="ABC_tran"/>
    <property type="match status" value="1"/>
</dbReference>
<evidence type="ECO:0000313" key="5">
    <source>
        <dbReference type="Proteomes" id="UP000077317"/>
    </source>
</evidence>
<dbReference type="InterPro" id="IPR017871">
    <property type="entry name" value="ABC_transporter-like_CS"/>
</dbReference>
<dbReference type="GO" id="GO:0016887">
    <property type="term" value="F:ATP hydrolysis activity"/>
    <property type="evidence" value="ECO:0007669"/>
    <property type="project" value="InterPro"/>
</dbReference>
<dbReference type="STRING" id="1811193.A0O21_09025"/>